<dbReference type="AlphaFoldDB" id="A0A397PDD9"/>
<name>A0A397PDD9_9SPHN</name>
<evidence type="ECO:0000313" key="5">
    <source>
        <dbReference type="EMBL" id="RIA46988.1"/>
    </source>
</evidence>
<dbReference type="RefSeq" id="WP_211325818.1">
    <property type="nucleotide sequence ID" value="NZ_QXDC01000002.1"/>
</dbReference>
<dbReference type="InterPro" id="IPR019826">
    <property type="entry name" value="Carboxylesterase_B_AS"/>
</dbReference>
<reference evidence="5 6" key="1">
    <citation type="submission" date="2018-08" db="EMBL/GenBank/DDBJ databases">
        <title>Genomic Encyclopedia of Type Strains, Phase IV (KMG-IV): sequencing the most valuable type-strain genomes for metagenomic binning, comparative biology and taxonomic classification.</title>
        <authorList>
            <person name="Goeker M."/>
        </authorList>
    </citation>
    <scope>NUCLEOTIDE SEQUENCE [LARGE SCALE GENOMIC DNA]</scope>
    <source>
        <strain evidence="5 6">DSM 25527</strain>
    </source>
</reference>
<evidence type="ECO:0000259" key="4">
    <source>
        <dbReference type="Pfam" id="PF00135"/>
    </source>
</evidence>
<evidence type="ECO:0000313" key="6">
    <source>
        <dbReference type="Proteomes" id="UP000266568"/>
    </source>
</evidence>
<dbReference type="InterPro" id="IPR002018">
    <property type="entry name" value="CarbesteraseB"/>
</dbReference>
<dbReference type="InterPro" id="IPR019819">
    <property type="entry name" value="Carboxylesterase_B_CS"/>
</dbReference>
<gene>
    <name evidence="5" type="ORF">DFR49_1553</name>
</gene>
<dbReference type="SUPFAM" id="SSF53474">
    <property type="entry name" value="alpha/beta-Hydrolases"/>
    <property type="match status" value="1"/>
</dbReference>
<feature type="signal peptide" evidence="3">
    <location>
        <begin position="1"/>
        <end position="32"/>
    </location>
</feature>
<comment type="similarity">
    <text evidence="1 3">Belongs to the type-B carboxylesterase/lipase family.</text>
</comment>
<dbReference type="EMBL" id="QXDC01000002">
    <property type="protein sequence ID" value="RIA46988.1"/>
    <property type="molecule type" value="Genomic_DNA"/>
</dbReference>
<dbReference type="InterPro" id="IPR050309">
    <property type="entry name" value="Type-B_Carboxylest/Lipase"/>
</dbReference>
<keyword evidence="6" id="KW-1185">Reference proteome</keyword>
<dbReference type="Gene3D" id="3.40.50.1820">
    <property type="entry name" value="alpha/beta hydrolase"/>
    <property type="match status" value="1"/>
</dbReference>
<keyword evidence="2 3" id="KW-0378">Hydrolase</keyword>
<dbReference type="InterPro" id="IPR029058">
    <property type="entry name" value="AB_hydrolase_fold"/>
</dbReference>
<accession>A0A397PDD9</accession>
<dbReference type="GO" id="GO:0016787">
    <property type="term" value="F:hydrolase activity"/>
    <property type="evidence" value="ECO:0007669"/>
    <property type="project" value="UniProtKB-KW"/>
</dbReference>
<dbReference type="PROSITE" id="PS00122">
    <property type="entry name" value="CARBOXYLESTERASE_B_1"/>
    <property type="match status" value="1"/>
</dbReference>
<dbReference type="Proteomes" id="UP000266568">
    <property type="component" value="Unassembled WGS sequence"/>
</dbReference>
<protein>
    <recommendedName>
        <fullName evidence="3">Carboxylic ester hydrolase</fullName>
        <ecNumber evidence="3">3.1.1.-</ecNumber>
    </recommendedName>
</protein>
<proteinExistence type="inferred from homology"/>
<evidence type="ECO:0000256" key="1">
    <source>
        <dbReference type="ARBA" id="ARBA00005964"/>
    </source>
</evidence>
<sequence length="577" mass="60854">MNSTRASRRLARRTRIWSAIAGLCLAVAPAVGSPTDTRAASPQVHIAQGSLRGVAEPGGGIVAYKGIPYAEPPTGNLRWRAPVPASGWKGVRDASVFGHACPQPPSPSTSIYAGSMASSSEDCLTLNVWAPADARKLPVMVWIHGGALVGGSSSEPMYDGAALAKRGIVVVSINYRLGLLGFLAHPALSAESPQHVSGNYGLLDQIEALRWVRSNIAAFGGDPGQVTIAGESAGGLSVIALLASPMARGLFDRAITQSGYMPSYRALHEATLGLPSAETAGAALAEAAGISTAAGLRAADPVALFKAGLATGWQPEPVIDGVVLTRQLAETFAREEQARVPVLAGFNEGEIRSLPFLMPKAPESEAAYVADVRRRFGAQADAYLNVYPGADPKADVMASIRDGLYGWAAQYVVRQQAAAGQNAYLYYFRHSTPAQRARDLAAFHASELPYVFGQVGASAVLGPNWPRPPLTPAESQLSDAMMGYWTSFVRTGDPVAAGEPDWPRFTADEWGYLDIGDHPSPRRDFQPAAFGWADALVAARRRAGRGWRLDIGFSAFSATMPDGGVDAPAATRQPETP</sequence>
<comment type="caution">
    <text evidence="5">The sequence shown here is derived from an EMBL/GenBank/DDBJ whole genome shotgun (WGS) entry which is preliminary data.</text>
</comment>
<dbReference type="Pfam" id="PF00135">
    <property type="entry name" value="COesterase"/>
    <property type="match status" value="1"/>
</dbReference>
<feature type="chain" id="PRO_5017102227" description="Carboxylic ester hydrolase" evidence="3">
    <location>
        <begin position="33"/>
        <end position="577"/>
    </location>
</feature>
<evidence type="ECO:0000256" key="2">
    <source>
        <dbReference type="ARBA" id="ARBA00022801"/>
    </source>
</evidence>
<evidence type="ECO:0000256" key="3">
    <source>
        <dbReference type="RuleBase" id="RU361235"/>
    </source>
</evidence>
<dbReference type="EC" id="3.1.1.-" evidence="3"/>
<organism evidence="5 6">
    <name type="scientific">Hephaestia caeni</name>
    <dbReference type="NCBI Taxonomy" id="645617"/>
    <lineage>
        <taxon>Bacteria</taxon>
        <taxon>Pseudomonadati</taxon>
        <taxon>Pseudomonadota</taxon>
        <taxon>Alphaproteobacteria</taxon>
        <taxon>Sphingomonadales</taxon>
        <taxon>Sphingomonadaceae</taxon>
        <taxon>Hephaestia</taxon>
    </lineage>
</organism>
<dbReference type="PANTHER" id="PTHR11559">
    <property type="entry name" value="CARBOXYLESTERASE"/>
    <property type="match status" value="1"/>
</dbReference>
<dbReference type="PROSITE" id="PS00941">
    <property type="entry name" value="CARBOXYLESTERASE_B_2"/>
    <property type="match status" value="1"/>
</dbReference>
<feature type="domain" description="Carboxylesterase type B" evidence="4">
    <location>
        <begin position="41"/>
        <end position="520"/>
    </location>
</feature>
<keyword evidence="3" id="KW-0732">Signal</keyword>